<dbReference type="PANTHER" id="PTHR42208">
    <property type="entry name" value="HEAVY METAL TRANSPORTER-RELATED"/>
    <property type="match status" value="1"/>
</dbReference>
<feature type="domain" description="Urease accessory protein UreH-like transmembrane" evidence="2">
    <location>
        <begin position="32"/>
        <end position="250"/>
    </location>
</feature>
<evidence type="ECO:0000256" key="1">
    <source>
        <dbReference type="SAM" id="Phobius"/>
    </source>
</evidence>
<dbReference type="Proteomes" id="UP000095347">
    <property type="component" value="Unassembled WGS sequence"/>
</dbReference>
<dbReference type="STRING" id="28181.BEN30_09030"/>
<gene>
    <name evidence="3" type="ORF">BEN30_09030</name>
</gene>
<dbReference type="InterPro" id="IPR039447">
    <property type="entry name" value="UreH-like_TM_dom"/>
</dbReference>
<dbReference type="EMBL" id="MCGG01000021">
    <property type="protein sequence ID" value="OEJ67563.1"/>
    <property type="molecule type" value="Genomic_DNA"/>
</dbReference>
<feature type="transmembrane region" description="Helical" evidence="1">
    <location>
        <begin position="174"/>
        <end position="194"/>
    </location>
</feature>
<dbReference type="RefSeq" id="WP_069957716.1">
    <property type="nucleotide sequence ID" value="NZ_MCGG01000021.1"/>
</dbReference>
<dbReference type="PANTHER" id="PTHR42208:SF1">
    <property type="entry name" value="HEAVY METAL TRANSPORTER"/>
    <property type="match status" value="1"/>
</dbReference>
<protein>
    <recommendedName>
        <fullName evidence="2">Urease accessory protein UreH-like transmembrane domain-containing protein</fullName>
    </recommendedName>
</protein>
<keyword evidence="1" id="KW-0812">Transmembrane</keyword>
<keyword evidence="1" id="KW-0472">Membrane</keyword>
<sequence length="260" mass="26749">MDQGAYLDSLLVAGVAHCSAAIDGSQGLLFALFMAGFAGGATHCLGMCGPFVISQVQARLETVSLSNMSELKRVTGGALVPYHLGRGTTYMVLGGVAALASQQLTQIPGLHWIAAALLFFAALFFLGYAFRGLGVKMPGFGASQDASETQSALARAWGKTIKPLFAHPVGLRGYALGCALGFIPCGLVYGALAASAASGNWLTGVFAMLAFWLGTVPALLGLGLAGGALLGRWPDIARQAAPVLLLINGGFLLYLATQLL</sequence>
<evidence type="ECO:0000259" key="2">
    <source>
        <dbReference type="Pfam" id="PF13386"/>
    </source>
</evidence>
<name>A0A1E5Q858_9PROT</name>
<organism evidence="3 4">
    <name type="scientific">Magnetovibrio blakemorei</name>
    <dbReference type="NCBI Taxonomy" id="28181"/>
    <lineage>
        <taxon>Bacteria</taxon>
        <taxon>Pseudomonadati</taxon>
        <taxon>Pseudomonadota</taxon>
        <taxon>Alphaproteobacteria</taxon>
        <taxon>Rhodospirillales</taxon>
        <taxon>Magnetovibrionaceae</taxon>
        <taxon>Magnetovibrio</taxon>
    </lineage>
</organism>
<dbReference type="Pfam" id="PF13386">
    <property type="entry name" value="DsbD_2"/>
    <property type="match status" value="1"/>
</dbReference>
<comment type="caution">
    <text evidence="3">The sequence shown here is derived from an EMBL/GenBank/DDBJ whole genome shotgun (WGS) entry which is preliminary data.</text>
</comment>
<evidence type="ECO:0000313" key="4">
    <source>
        <dbReference type="Proteomes" id="UP000095347"/>
    </source>
</evidence>
<keyword evidence="4" id="KW-1185">Reference proteome</keyword>
<keyword evidence="1" id="KW-1133">Transmembrane helix</keyword>
<dbReference type="AlphaFoldDB" id="A0A1E5Q858"/>
<proteinExistence type="predicted"/>
<feature type="transmembrane region" description="Helical" evidence="1">
    <location>
        <begin position="110"/>
        <end position="130"/>
    </location>
</feature>
<reference evidence="4" key="1">
    <citation type="submission" date="2016-07" db="EMBL/GenBank/DDBJ databases">
        <authorList>
            <person name="Florea S."/>
            <person name="Webb J.S."/>
            <person name="Jaromczyk J."/>
            <person name="Schardl C.L."/>
        </authorList>
    </citation>
    <scope>NUCLEOTIDE SEQUENCE [LARGE SCALE GENOMIC DNA]</scope>
    <source>
        <strain evidence="4">MV-1</strain>
    </source>
</reference>
<accession>A0A1E5Q858</accession>
<feature type="transmembrane region" description="Helical" evidence="1">
    <location>
        <begin position="206"/>
        <end position="230"/>
    </location>
</feature>
<dbReference type="OrthoDB" id="5574095at2"/>
<evidence type="ECO:0000313" key="3">
    <source>
        <dbReference type="EMBL" id="OEJ67563.1"/>
    </source>
</evidence>
<feature type="transmembrane region" description="Helical" evidence="1">
    <location>
        <begin position="30"/>
        <end position="53"/>
    </location>
</feature>
<feature type="transmembrane region" description="Helical" evidence="1">
    <location>
        <begin position="236"/>
        <end position="256"/>
    </location>
</feature>